<dbReference type="HAMAP" id="MF_00073">
    <property type="entry name" value="NusB"/>
    <property type="match status" value="1"/>
</dbReference>
<keyword evidence="2 6" id="KW-0889">Transcription antitermination</keyword>
<evidence type="ECO:0000256" key="4">
    <source>
        <dbReference type="ARBA" id="ARBA00023015"/>
    </source>
</evidence>
<dbReference type="GO" id="GO:0003723">
    <property type="term" value="F:RNA binding"/>
    <property type="evidence" value="ECO:0007669"/>
    <property type="project" value="UniProtKB-UniRule"/>
</dbReference>
<sequence length="146" mass="16297">MRNRKPARGTRGRSIARRLAMQGLYQWQLTRQPGSLIKEQLLEGDESAGVDAEYFAELLDGCIGNQTQISAALTDCADRPLQQLDVVEAGILMIGVYELQHRIEIPYRVIINEAVELCKRFGATDAHKYVNAVLDRAARGIRTAEV</sequence>
<evidence type="ECO:0000256" key="6">
    <source>
        <dbReference type="HAMAP-Rule" id="MF_00073"/>
    </source>
</evidence>
<dbReference type="NCBIfam" id="TIGR01951">
    <property type="entry name" value="nusB"/>
    <property type="match status" value="1"/>
</dbReference>
<dbReference type="InterPro" id="IPR006027">
    <property type="entry name" value="NusB_RsmB_TIM44"/>
</dbReference>
<dbReference type="GO" id="GO:0031564">
    <property type="term" value="P:transcription antitermination"/>
    <property type="evidence" value="ECO:0007669"/>
    <property type="project" value="UniProtKB-KW"/>
</dbReference>
<dbReference type="GO" id="GO:0005829">
    <property type="term" value="C:cytosol"/>
    <property type="evidence" value="ECO:0007669"/>
    <property type="project" value="TreeGrafter"/>
</dbReference>
<keyword evidence="4 6" id="KW-0805">Transcription regulation</keyword>
<dbReference type="KEGG" id="sdf:ACG33_10480"/>
<gene>
    <name evidence="6" type="primary">nusB</name>
    <name evidence="8" type="ORF">ACG33_10480</name>
</gene>
<dbReference type="SUPFAM" id="SSF48013">
    <property type="entry name" value="NusB-like"/>
    <property type="match status" value="1"/>
</dbReference>
<dbReference type="Pfam" id="PF01029">
    <property type="entry name" value="NusB"/>
    <property type="match status" value="1"/>
</dbReference>
<evidence type="ECO:0000256" key="5">
    <source>
        <dbReference type="ARBA" id="ARBA00023163"/>
    </source>
</evidence>
<dbReference type="InterPro" id="IPR011605">
    <property type="entry name" value="NusB_fam"/>
</dbReference>
<dbReference type="EMBL" id="CP011971">
    <property type="protein sequence ID" value="AMN47516.1"/>
    <property type="molecule type" value="Genomic_DNA"/>
</dbReference>
<dbReference type="GO" id="GO:0006353">
    <property type="term" value="P:DNA-templated transcription termination"/>
    <property type="evidence" value="ECO:0007669"/>
    <property type="project" value="UniProtKB-UniRule"/>
</dbReference>
<dbReference type="InterPro" id="IPR035926">
    <property type="entry name" value="NusB-like_sf"/>
</dbReference>
<dbReference type="OrthoDB" id="9789556at2"/>
<organism evidence="8 9">
    <name type="scientific">Steroidobacter denitrificans</name>
    <dbReference type="NCBI Taxonomy" id="465721"/>
    <lineage>
        <taxon>Bacteria</taxon>
        <taxon>Pseudomonadati</taxon>
        <taxon>Pseudomonadota</taxon>
        <taxon>Gammaproteobacteria</taxon>
        <taxon>Steroidobacterales</taxon>
        <taxon>Steroidobacteraceae</taxon>
        <taxon>Steroidobacter</taxon>
    </lineage>
</organism>
<feature type="domain" description="NusB/RsmB/TIM44" evidence="7">
    <location>
        <begin position="15"/>
        <end position="139"/>
    </location>
</feature>
<evidence type="ECO:0000256" key="2">
    <source>
        <dbReference type="ARBA" id="ARBA00022814"/>
    </source>
</evidence>
<keyword evidence="9" id="KW-1185">Reference proteome</keyword>
<dbReference type="PATRIC" id="fig|465721.4.peg.2225"/>
<proteinExistence type="inferred from homology"/>
<evidence type="ECO:0000256" key="3">
    <source>
        <dbReference type="ARBA" id="ARBA00022884"/>
    </source>
</evidence>
<reference evidence="8 9" key="1">
    <citation type="submission" date="2015-06" db="EMBL/GenBank/DDBJ databases">
        <title>A Comprehensive Approach to Explore the Metabolic and Phylogenetic Diversity of Bacterial Steroid Degradation in the Environment: Testosterone as an Example.</title>
        <authorList>
            <person name="Yang F.-C."/>
            <person name="Chen Y.-L."/>
            <person name="Yu C.-P."/>
            <person name="Tang S.-L."/>
            <person name="Wang P.-H."/>
            <person name="Ismail W."/>
            <person name="Wang C.-H."/>
            <person name="Yang C.-Y."/>
            <person name="Chiang Y.-R."/>
        </authorList>
    </citation>
    <scope>NUCLEOTIDE SEQUENCE [LARGE SCALE GENOMIC DNA]</scope>
    <source>
        <strain evidence="8 9">DSM 18526</strain>
    </source>
</reference>
<keyword evidence="5 6" id="KW-0804">Transcription</keyword>
<name>A0A127FAS1_STEDE</name>
<dbReference type="RefSeq" id="WP_066921010.1">
    <property type="nucleotide sequence ID" value="NZ_CP011971.1"/>
</dbReference>
<dbReference type="PANTHER" id="PTHR11078">
    <property type="entry name" value="N UTILIZATION SUBSTANCE PROTEIN B-RELATED"/>
    <property type="match status" value="1"/>
</dbReference>
<comment type="similarity">
    <text evidence="1 6">Belongs to the NusB family.</text>
</comment>
<comment type="function">
    <text evidence="6">Involved in transcription antitermination. Required for transcription of ribosomal RNA (rRNA) genes. Binds specifically to the boxA antiterminator sequence of the ribosomal RNA (rrn) operons.</text>
</comment>
<dbReference type="PANTHER" id="PTHR11078:SF3">
    <property type="entry name" value="ANTITERMINATION NUSB DOMAIN-CONTAINING PROTEIN"/>
    <property type="match status" value="1"/>
</dbReference>
<dbReference type="AlphaFoldDB" id="A0A127FAS1"/>
<dbReference type="STRING" id="465721.ACG33_10480"/>
<evidence type="ECO:0000313" key="8">
    <source>
        <dbReference type="EMBL" id="AMN47516.1"/>
    </source>
</evidence>
<evidence type="ECO:0000259" key="7">
    <source>
        <dbReference type="Pfam" id="PF01029"/>
    </source>
</evidence>
<accession>A0A127FAS1</accession>
<evidence type="ECO:0000256" key="1">
    <source>
        <dbReference type="ARBA" id="ARBA00005952"/>
    </source>
</evidence>
<dbReference type="Gene3D" id="1.10.940.10">
    <property type="entry name" value="NusB-like"/>
    <property type="match status" value="1"/>
</dbReference>
<evidence type="ECO:0000313" key="9">
    <source>
        <dbReference type="Proteomes" id="UP000070250"/>
    </source>
</evidence>
<dbReference type="Proteomes" id="UP000070250">
    <property type="component" value="Chromosome"/>
</dbReference>
<protein>
    <recommendedName>
        <fullName evidence="6">Transcription antitermination protein NusB</fullName>
    </recommendedName>
    <alternativeName>
        <fullName evidence="6">Antitermination factor NusB</fullName>
    </alternativeName>
</protein>
<keyword evidence="3 6" id="KW-0694">RNA-binding</keyword>